<accession>A0A3N4J002</accession>
<proteinExistence type="predicted"/>
<gene>
    <name evidence="1" type="ORF">L873DRAFT_271530</name>
</gene>
<organism evidence="1 2">
    <name type="scientific">Choiromyces venosus 120613-1</name>
    <dbReference type="NCBI Taxonomy" id="1336337"/>
    <lineage>
        <taxon>Eukaryota</taxon>
        <taxon>Fungi</taxon>
        <taxon>Dikarya</taxon>
        <taxon>Ascomycota</taxon>
        <taxon>Pezizomycotina</taxon>
        <taxon>Pezizomycetes</taxon>
        <taxon>Pezizales</taxon>
        <taxon>Tuberaceae</taxon>
        <taxon>Choiromyces</taxon>
    </lineage>
</organism>
<reference evidence="1 2" key="1">
    <citation type="journal article" date="2018" name="Nat. Ecol. Evol.">
        <title>Pezizomycetes genomes reveal the molecular basis of ectomycorrhizal truffle lifestyle.</title>
        <authorList>
            <person name="Murat C."/>
            <person name="Payen T."/>
            <person name="Noel B."/>
            <person name="Kuo A."/>
            <person name="Morin E."/>
            <person name="Chen J."/>
            <person name="Kohler A."/>
            <person name="Krizsan K."/>
            <person name="Balestrini R."/>
            <person name="Da Silva C."/>
            <person name="Montanini B."/>
            <person name="Hainaut M."/>
            <person name="Levati E."/>
            <person name="Barry K.W."/>
            <person name="Belfiori B."/>
            <person name="Cichocki N."/>
            <person name="Clum A."/>
            <person name="Dockter R.B."/>
            <person name="Fauchery L."/>
            <person name="Guy J."/>
            <person name="Iotti M."/>
            <person name="Le Tacon F."/>
            <person name="Lindquist E.A."/>
            <person name="Lipzen A."/>
            <person name="Malagnac F."/>
            <person name="Mello A."/>
            <person name="Molinier V."/>
            <person name="Miyauchi S."/>
            <person name="Poulain J."/>
            <person name="Riccioni C."/>
            <person name="Rubini A."/>
            <person name="Sitrit Y."/>
            <person name="Splivallo R."/>
            <person name="Traeger S."/>
            <person name="Wang M."/>
            <person name="Zifcakova L."/>
            <person name="Wipf D."/>
            <person name="Zambonelli A."/>
            <person name="Paolocci F."/>
            <person name="Nowrousian M."/>
            <person name="Ottonello S."/>
            <person name="Baldrian P."/>
            <person name="Spatafora J.W."/>
            <person name="Henrissat B."/>
            <person name="Nagy L.G."/>
            <person name="Aury J.M."/>
            <person name="Wincker P."/>
            <person name="Grigoriev I.V."/>
            <person name="Bonfante P."/>
            <person name="Martin F.M."/>
        </authorList>
    </citation>
    <scope>NUCLEOTIDE SEQUENCE [LARGE SCALE GENOMIC DNA]</scope>
    <source>
        <strain evidence="1 2">120613-1</strain>
    </source>
</reference>
<evidence type="ECO:0000313" key="1">
    <source>
        <dbReference type="EMBL" id="RPA91733.1"/>
    </source>
</evidence>
<keyword evidence="2" id="KW-1185">Reference proteome</keyword>
<evidence type="ECO:0000313" key="2">
    <source>
        <dbReference type="Proteomes" id="UP000276215"/>
    </source>
</evidence>
<name>A0A3N4J002_9PEZI</name>
<dbReference type="Proteomes" id="UP000276215">
    <property type="component" value="Unassembled WGS sequence"/>
</dbReference>
<dbReference type="AlphaFoldDB" id="A0A3N4J002"/>
<dbReference type="EMBL" id="ML120489">
    <property type="protein sequence ID" value="RPA91733.1"/>
    <property type="molecule type" value="Genomic_DNA"/>
</dbReference>
<protein>
    <submittedName>
        <fullName evidence="1">Uncharacterized protein</fullName>
    </submittedName>
</protein>
<sequence>MERRVNQRDPRRFLIDGHKSQTRPQKGLYWRDVFGVEICGSNFYFDGITQFTGRQRPLCQRHPQQHFQAKSRLSPRWRRILSSVAAYTSCRPYASWCSFCLLR</sequence>